<dbReference type="InterPro" id="IPR042094">
    <property type="entry name" value="T2SS_GspF_sf"/>
</dbReference>
<accession>A0ABT8KA33</accession>
<dbReference type="InterPro" id="IPR018076">
    <property type="entry name" value="T2SS_GspF_dom"/>
</dbReference>
<feature type="domain" description="Type II secretion system protein GspF" evidence="8">
    <location>
        <begin position="47"/>
        <end position="163"/>
    </location>
</feature>
<comment type="subcellular location">
    <subcellularLocation>
        <location evidence="1">Cell membrane</location>
        <topology evidence="1">Multi-pass membrane protein</topology>
    </subcellularLocation>
</comment>
<dbReference type="EMBL" id="JAROCF010000001">
    <property type="protein sequence ID" value="MDN4614315.1"/>
    <property type="molecule type" value="Genomic_DNA"/>
</dbReference>
<dbReference type="Proteomes" id="UP001174208">
    <property type="component" value="Unassembled WGS sequence"/>
</dbReference>
<organism evidence="9 10">
    <name type="scientific">Leifsonia williamsii</name>
    <dbReference type="NCBI Taxonomy" id="3035919"/>
    <lineage>
        <taxon>Bacteria</taxon>
        <taxon>Bacillati</taxon>
        <taxon>Actinomycetota</taxon>
        <taxon>Actinomycetes</taxon>
        <taxon>Micrococcales</taxon>
        <taxon>Microbacteriaceae</taxon>
        <taxon>Leifsonia</taxon>
    </lineage>
</organism>
<keyword evidence="4 7" id="KW-1133">Transmembrane helix</keyword>
<keyword evidence="3 7" id="KW-0812">Transmembrane</keyword>
<evidence type="ECO:0000256" key="4">
    <source>
        <dbReference type="ARBA" id="ARBA00022989"/>
    </source>
</evidence>
<reference evidence="9" key="1">
    <citation type="submission" date="2023-06" db="EMBL/GenBank/DDBJ databases">
        <title>MT1 and MT2 Draft Genomes of Novel Species.</title>
        <authorList>
            <person name="Venkateswaran K."/>
        </authorList>
    </citation>
    <scope>NUCLEOTIDE SEQUENCE</scope>
    <source>
        <strain evidence="9">F6_8S_P_1B</strain>
    </source>
</reference>
<evidence type="ECO:0000256" key="5">
    <source>
        <dbReference type="ARBA" id="ARBA00023136"/>
    </source>
</evidence>
<evidence type="ECO:0000256" key="3">
    <source>
        <dbReference type="ARBA" id="ARBA00022692"/>
    </source>
</evidence>
<feature type="transmembrane region" description="Helical" evidence="7">
    <location>
        <begin position="298"/>
        <end position="323"/>
    </location>
</feature>
<feature type="region of interest" description="Disordered" evidence="6">
    <location>
        <begin position="1"/>
        <end position="27"/>
    </location>
</feature>
<keyword evidence="5 7" id="KW-0472">Membrane</keyword>
<protein>
    <submittedName>
        <fullName evidence="9">Type II secretion system F family protein</fullName>
    </submittedName>
</protein>
<name>A0ABT8KA33_9MICO</name>
<evidence type="ECO:0000256" key="2">
    <source>
        <dbReference type="ARBA" id="ARBA00022475"/>
    </source>
</evidence>
<evidence type="ECO:0000259" key="8">
    <source>
        <dbReference type="Pfam" id="PF00482"/>
    </source>
</evidence>
<feature type="compositionally biased region" description="Gly residues" evidence="6">
    <location>
        <begin position="14"/>
        <end position="23"/>
    </location>
</feature>
<evidence type="ECO:0000256" key="6">
    <source>
        <dbReference type="SAM" id="MobiDB-lite"/>
    </source>
</evidence>
<dbReference type="PANTHER" id="PTHR35007:SF4">
    <property type="entry name" value="CONSERVED TRANSMEMBRANE PROTEIN-RELATED"/>
    <property type="match status" value="1"/>
</dbReference>
<dbReference type="Pfam" id="PF00482">
    <property type="entry name" value="T2SSF"/>
    <property type="match status" value="1"/>
</dbReference>
<sequence length="331" mass="33598">MSLHRALSPATPPGGSGRRGSGGSRRADGLSARAAIADVLAETAEGLAVLLDAGVGPASSWRLVLEDAHLPALRRVAARIADGSQPASALAAAQGPDARLLAPLAAVWLVAIEAGAALAPSLHGVASALHDRADALREVEVALSNPRSTARLVGWLPAVGLAMGSALGVDVLGALTRSPLGVVVLLVGVGLTAAGRLWTRALVGRSSRDVRLPGEVPDLVAIGLGAGLSVSASRRLAVESLRRLGRPEPDDPSIDRVLHLAERAGAPAADLLRSAARRERRTARARARAEAATLGVRLMMPLAVCVLPAFLLLGVAPVVLALLSSTGGLIT</sequence>
<gene>
    <name evidence="9" type="ORF">P5G50_07620</name>
</gene>
<evidence type="ECO:0000256" key="7">
    <source>
        <dbReference type="SAM" id="Phobius"/>
    </source>
</evidence>
<proteinExistence type="predicted"/>
<dbReference type="PANTHER" id="PTHR35007">
    <property type="entry name" value="INTEGRAL MEMBRANE PROTEIN-RELATED"/>
    <property type="match status" value="1"/>
</dbReference>
<feature type="transmembrane region" description="Helical" evidence="7">
    <location>
        <begin position="152"/>
        <end position="173"/>
    </location>
</feature>
<feature type="transmembrane region" description="Helical" evidence="7">
    <location>
        <begin position="180"/>
        <end position="199"/>
    </location>
</feature>
<evidence type="ECO:0000313" key="10">
    <source>
        <dbReference type="Proteomes" id="UP001174208"/>
    </source>
</evidence>
<keyword evidence="10" id="KW-1185">Reference proteome</keyword>
<comment type="caution">
    <text evidence="9">The sequence shown here is derived from an EMBL/GenBank/DDBJ whole genome shotgun (WGS) entry which is preliminary data.</text>
</comment>
<evidence type="ECO:0000313" key="9">
    <source>
        <dbReference type="EMBL" id="MDN4614315.1"/>
    </source>
</evidence>
<dbReference type="Gene3D" id="1.20.81.30">
    <property type="entry name" value="Type II secretion system (T2SS), domain F"/>
    <property type="match status" value="1"/>
</dbReference>
<evidence type="ECO:0000256" key="1">
    <source>
        <dbReference type="ARBA" id="ARBA00004651"/>
    </source>
</evidence>
<keyword evidence="2" id="KW-1003">Cell membrane</keyword>
<dbReference type="RefSeq" id="WP_301211292.1">
    <property type="nucleotide sequence ID" value="NZ_JAROCF010000001.1"/>
</dbReference>